<dbReference type="AlphaFoldDB" id="A0A8J5SDD1"/>
<dbReference type="Proteomes" id="UP000729402">
    <property type="component" value="Unassembled WGS sequence"/>
</dbReference>
<dbReference type="EMBL" id="JAAALK010000283">
    <property type="protein sequence ID" value="KAG8069763.1"/>
    <property type="molecule type" value="Genomic_DNA"/>
</dbReference>
<comment type="caution">
    <text evidence="1">The sequence shown here is derived from an EMBL/GenBank/DDBJ whole genome shotgun (WGS) entry which is preliminary data.</text>
</comment>
<evidence type="ECO:0000313" key="2">
    <source>
        <dbReference type="Proteomes" id="UP000729402"/>
    </source>
</evidence>
<organism evidence="1 2">
    <name type="scientific">Zizania palustris</name>
    <name type="common">Northern wild rice</name>
    <dbReference type="NCBI Taxonomy" id="103762"/>
    <lineage>
        <taxon>Eukaryota</taxon>
        <taxon>Viridiplantae</taxon>
        <taxon>Streptophyta</taxon>
        <taxon>Embryophyta</taxon>
        <taxon>Tracheophyta</taxon>
        <taxon>Spermatophyta</taxon>
        <taxon>Magnoliopsida</taxon>
        <taxon>Liliopsida</taxon>
        <taxon>Poales</taxon>
        <taxon>Poaceae</taxon>
        <taxon>BOP clade</taxon>
        <taxon>Oryzoideae</taxon>
        <taxon>Oryzeae</taxon>
        <taxon>Zizaniinae</taxon>
        <taxon>Zizania</taxon>
    </lineage>
</organism>
<protein>
    <submittedName>
        <fullName evidence="1">Uncharacterized protein</fullName>
    </submittedName>
</protein>
<accession>A0A8J5SDD1</accession>
<sequence length="68" mass="7692">MSQHVFNHRTQLFCLSLDPSFTNIDPEEDDIDAPSVSRSVDAARVTSWRGVRCHRCSSLGTSMYTFIV</sequence>
<keyword evidence="2" id="KW-1185">Reference proteome</keyword>
<name>A0A8J5SDD1_ZIZPA</name>
<gene>
    <name evidence="1" type="ORF">GUJ93_ZPchr0006g42192</name>
</gene>
<proteinExistence type="predicted"/>
<reference evidence="1" key="1">
    <citation type="journal article" date="2021" name="bioRxiv">
        <title>Whole Genome Assembly and Annotation of Northern Wild Rice, Zizania palustris L., Supports a Whole Genome Duplication in the Zizania Genus.</title>
        <authorList>
            <person name="Haas M."/>
            <person name="Kono T."/>
            <person name="Macchietto M."/>
            <person name="Millas R."/>
            <person name="McGilp L."/>
            <person name="Shao M."/>
            <person name="Duquette J."/>
            <person name="Hirsch C.N."/>
            <person name="Kimball J."/>
        </authorList>
    </citation>
    <scope>NUCLEOTIDE SEQUENCE</scope>
    <source>
        <tissue evidence="1">Fresh leaf tissue</tissue>
    </source>
</reference>
<reference evidence="1" key="2">
    <citation type="submission" date="2021-02" db="EMBL/GenBank/DDBJ databases">
        <authorList>
            <person name="Kimball J.A."/>
            <person name="Haas M.W."/>
            <person name="Macchietto M."/>
            <person name="Kono T."/>
            <person name="Duquette J."/>
            <person name="Shao M."/>
        </authorList>
    </citation>
    <scope>NUCLEOTIDE SEQUENCE</scope>
    <source>
        <tissue evidence="1">Fresh leaf tissue</tissue>
    </source>
</reference>
<evidence type="ECO:0000313" key="1">
    <source>
        <dbReference type="EMBL" id="KAG8069763.1"/>
    </source>
</evidence>